<dbReference type="Proteomes" id="UP001597287">
    <property type="component" value="Unassembled WGS sequence"/>
</dbReference>
<evidence type="ECO:0000313" key="2">
    <source>
        <dbReference type="Proteomes" id="UP001597287"/>
    </source>
</evidence>
<proteinExistence type="predicted"/>
<keyword evidence="2" id="KW-1185">Reference proteome</keyword>
<dbReference type="InterPro" id="IPR024997">
    <property type="entry name" value="DUF3892"/>
</dbReference>
<organism evidence="1 2">
    <name type="scientific">Delftia deserti</name>
    <dbReference type="NCBI Taxonomy" id="1651218"/>
    <lineage>
        <taxon>Bacteria</taxon>
        <taxon>Pseudomonadati</taxon>
        <taxon>Pseudomonadota</taxon>
        <taxon>Betaproteobacteria</taxon>
        <taxon>Burkholderiales</taxon>
        <taxon>Comamonadaceae</taxon>
        <taxon>Delftia</taxon>
    </lineage>
</organism>
<accession>A0ABW5ENM7</accession>
<sequence>MAFERQIMCISKSDRKDEHERIRRVGGVLPDGTSWNWALDEAILADLRGDYKFYASVNGKSVWVDVVESAAGNKYLKTRGDGQHENNLLSLPEC</sequence>
<protein>
    <submittedName>
        <fullName evidence="1">DUF3892 domain-containing protein</fullName>
    </submittedName>
</protein>
<dbReference type="RefSeq" id="WP_310636050.1">
    <property type="nucleotide sequence ID" value="NZ_JBHSIH010000001.1"/>
</dbReference>
<comment type="caution">
    <text evidence="1">The sequence shown here is derived from an EMBL/GenBank/DDBJ whole genome shotgun (WGS) entry which is preliminary data.</text>
</comment>
<evidence type="ECO:0000313" key="1">
    <source>
        <dbReference type="EMBL" id="MFD2318464.1"/>
    </source>
</evidence>
<name>A0ABW5ENM7_9BURK</name>
<gene>
    <name evidence="1" type="ORF">ACFSPV_07105</name>
</gene>
<reference evidence="2" key="1">
    <citation type="journal article" date="2019" name="Int. J. Syst. Evol. Microbiol.">
        <title>The Global Catalogue of Microorganisms (GCM) 10K type strain sequencing project: providing services to taxonomists for standard genome sequencing and annotation.</title>
        <authorList>
            <consortium name="The Broad Institute Genomics Platform"/>
            <consortium name="The Broad Institute Genome Sequencing Center for Infectious Disease"/>
            <person name="Wu L."/>
            <person name="Ma J."/>
        </authorList>
    </citation>
    <scope>NUCLEOTIDE SEQUENCE [LARGE SCALE GENOMIC DNA]</scope>
    <source>
        <strain evidence="2">CCUG 62793</strain>
    </source>
</reference>
<dbReference type="Pfam" id="PF13031">
    <property type="entry name" value="DUF3892"/>
    <property type="match status" value="1"/>
</dbReference>
<dbReference type="EMBL" id="JBHUIG010000004">
    <property type="protein sequence ID" value="MFD2318464.1"/>
    <property type="molecule type" value="Genomic_DNA"/>
</dbReference>